<reference evidence="2" key="1">
    <citation type="journal article" date="2015" name="Proc. Natl. Acad. Sci. U.S.A.">
        <title>Genome sequencing of adzuki bean (Vigna angularis) provides insight into high starch and low fat accumulation and domestication.</title>
        <authorList>
            <person name="Yang K."/>
            <person name="Tian Z."/>
            <person name="Chen C."/>
            <person name="Luo L."/>
            <person name="Zhao B."/>
            <person name="Wang Z."/>
            <person name="Yu L."/>
            <person name="Li Y."/>
            <person name="Sun Y."/>
            <person name="Li W."/>
            <person name="Chen Y."/>
            <person name="Li Y."/>
            <person name="Zhang Y."/>
            <person name="Ai D."/>
            <person name="Zhao J."/>
            <person name="Shang C."/>
            <person name="Ma Y."/>
            <person name="Wu B."/>
            <person name="Wang M."/>
            <person name="Gao L."/>
            <person name="Sun D."/>
            <person name="Zhang P."/>
            <person name="Guo F."/>
            <person name="Wang W."/>
            <person name="Li Y."/>
            <person name="Wang J."/>
            <person name="Varshney R.K."/>
            <person name="Wang J."/>
            <person name="Ling H.Q."/>
            <person name="Wan P."/>
        </authorList>
    </citation>
    <scope>NUCLEOTIDE SEQUENCE</scope>
    <source>
        <strain evidence="2">cv. Jingnong 6</strain>
    </source>
</reference>
<protein>
    <submittedName>
        <fullName evidence="1">Uncharacterized protein</fullName>
    </submittedName>
</protein>
<dbReference type="AlphaFoldDB" id="A0A0L9UKD6"/>
<organism evidence="1 2">
    <name type="scientific">Phaseolus angularis</name>
    <name type="common">Azuki bean</name>
    <name type="synonym">Vigna angularis</name>
    <dbReference type="NCBI Taxonomy" id="3914"/>
    <lineage>
        <taxon>Eukaryota</taxon>
        <taxon>Viridiplantae</taxon>
        <taxon>Streptophyta</taxon>
        <taxon>Embryophyta</taxon>
        <taxon>Tracheophyta</taxon>
        <taxon>Spermatophyta</taxon>
        <taxon>Magnoliopsida</taxon>
        <taxon>eudicotyledons</taxon>
        <taxon>Gunneridae</taxon>
        <taxon>Pentapetalae</taxon>
        <taxon>rosids</taxon>
        <taxon>fabids</taxon>
        <taxon>Fabales</taxon>
        <taxon>Fabaceae</taxon>
        <taxon>Papilionoideae</taxon>
        <taxon>50 kb inversion clade</taxon>
        <taxon>NPAAA clade</taxon>
        <taxon>indigoferoid/millettioid clade</taxon>
        <taxon>Phaseoleae</taxon>
        <taxon>Vigna</taxon>
    </lineage>
</organism>
<dbReference type="Gramene" id="KOM43223">
    <property type="protein sequence ID" value="KOM43223"/>
    <property type="gene ID" value="LR48_Vigan05g082700"/>
</dbReference>
<evidence type="ECO:0000313" key="2">
    <source>
        <dbReference type="Proteomes" id="UP000053144"/>
    </source>
</evidence>
<name>A0A0L9UKD6_PHAAN</name>
<evidence type="ECO:0000313" key="1">
    <source>
        <dbReference type="EMBL" id="KOM43223.1"/>
    </source>
</evidence>
<sequence length="153" mass="17323">MKLMKEVKWDRDGIGKGHEKCKRRETASTAQRQLPLSGTLKDPLAPLRGRNDHTLLPLSAVVPKRETVLSKPNWRSAVASKRETLLSKLSWRSAVAPRRETVVALPDWRSTVEPRRETMVLLCATFAAFHDSNSLLLQLLHPIHLSSCQNKEK</sequence>
<accession>A0A0L9UKD6</accession>
<gene>
    <name evidence="1" type="ORF">LR48_Vigan05g082700</name>
</gene>
<dbReference type="Proteomes" id="UP000053144">
    <property type="component" value="Chromosome 5"/>
</dbReference>
<proteinExistence type="predicted"/>
<dbReference type="EMBL" id="CM003375">
    <property type="protein sequence ID" value="KOM43223.1"/>
    <property type="molecule type" value="Genomic_DNA"/>
</dbReference>